<evidence type="ECO:0000256" key="2">
    <source>
        <dbReference type="ARBA" id="ARBA00008017"/>
    </source>
</evidence>
<evidence type="ECO:0000256" key="6">
    <source>
        <dbReference type="ARBA" id="ARBA00023136"/>
    </source>
</evidence>
<evidence type="ECO:0000256" key="4">
    <source>
        <dbReference type="ARBA" id="ARBA00022692"/>
    </source>
</evidence>
<keyword evidence="4 7" id="KW-0812">Transmembrane</keyword>
<evidence type="ECO:0000256" key="3">
    <source>
        <dbReference type="ARBA" id="ARBA00022475"/>
    </source>
</evidence>
<organism evidence="10 11">
    <name type="scientific">Lacticaseibacillus nasuensis JCM 17158</name>
    <dbReference type="NCBI Taxonomy" id="1291734"/>
    <lineage>
        <taxon>Bacteria</taxon>
        <taxon>Bacillati</taxon>
        <taxon>Bacillota</taxon>
        <taxon>Bacilli</taxon>
        <taxon>Lactobacillales</taxon>
        <taxon>Lactobacillaceae</taxon>
        <taxon>Lacticaseibacillus</taxon>
    </lineage>
</organism>
<keyword evidence="11" id="KW-1185">Reference proteome</keyword>
<reference evidence="10 11" key="1">
    <citation type="journal article" date="2015" name="Genome Announc.">
        <title>Expanding the biotechnology potential of lactobacilli through comparative genomics of 213 strains and associated genera.</title>
        <authorList>
            <person name="Sun Z."/>
            <person name="Harris H.M."/>
            <person name="McCann A."/>
            <person name="Guo C."/>
            <person name="Argimon S."/>
            <person name="Zhang W."/>
            <person name="Yang X."/>
            <person name="Jeffery I.B."/>
            <person name="Cooney J.C."/>
            <person name="Kagawa T.F."/>
            <person name="Liu W."/>
            <person name="Song Y."/>
            <person name="Salvetti E."/>
            <person name="Wrobel A."/>
            <person name="Rasinkangas P."/>
            <person name="Parkhill J."/>
            <person name="Rea M.C."/>
            <person name="O'Sullivan O."/>
            <person name="Ritari J."/>
            <person name="Douillard F.P."/>
            <person name="Paul Ross R."/>
            <person name="Yang R."/>
            <person name="Briner A.E."/>
            <person name="Felis G.E."/>
            <person name="de Vos W.M."/>
            <person name="Barrangou R."/>
            <person name="Klaenhammer T.R."/>
            <person name="Caufield P.W."/>
            <person name="Cui Y."/>
            <person name="Zhang H."/>
            <person name="O'Toole P.W."/>
        </authorList>
    </citation>
    <scope>NUCLEOTIDE SEQUENCE [LARGE SCALE GENOMIC DNA]</scope>
    <source>
        <strain evidence="10 11">JCM 17158</strain>
    </source>
</reference>
<dbReference type="Gene3D" id="3.30.70.100">
    <property type="match status" value="1"/>
</dbReference>
<name>A0A0R1JMM3_9LACO</name>
<dbReference type="InterPro" id="IPR011066">
    <property type="entry name" value="MscS_channel_C_sf"/>
</dbReference>
<comment type="subcellular location">
    <subcellularLocation>
        <location evidence="1">Cell membrane</location>
        <topology evidence="1">Multi-pass membrane protein</topology>
    </subcellularLocation>
</comment>
<keyword evidence="5 7" id="KW-1133">Transmembrane helix</keyword>
<dbReference type="PATRIC" id="fig|1291734.4.peg.400"/>
<keyword evidence="3" id="KW-1003">Cell membrane</keyword>
<dbReference type="InterPro" id="IPR010920">
    <property type="entry name" value="LSM_dom_sf"/>
</dbReference>
<evidence type="ECO:0000256" key="5">
    <source>
        <dbReference type="ARBA" id="ARBA00022989"/>
    </source>
</evidence>
<feature type="domain" description="Mechanosensitive ion channel transmembrane helices 2/3" evidence="9">
    <location>
        <begin position="114"/>
        <end position="154"/>
    </location>
</feature>
<dbReference type="Gene3D" id="1.10.287.1260">
    <property type="match status" value="1"/>
</dbReference>
<evidence type="ECO:0000259" key="9">
    <source>
        <dbReference type="Pfam" id="PF21088"/>
    </source>
</evidence>
<evidence type="ECO:0000256" key="7">
    <source>
        <dbReference type="SAM" id="Phobius"/>
    </source>
</evidence>
<dbReference type="SUPFAM" id="SSF50182">
    <property type="entry name" value="Sm-like ribonucleoproteins"/>
    <property type="match status" value="1"/>
</dbReference>
<comment type="similarity">
    <text evidence="2">Belongs to the MscS (TC 1.A.23) family.</text>
</comment>
<dbReference type="SUPFAM" id="SSF82689">
    <property type="entry name" value="Mechanosensitive channel protein MscS (YggB), C-terminal domain"/>
    <property type="match status" value="1"/>
</dbReference>
<sequence length="319" mass="34494">MSNWNEKALTQVHNPGDFCYTEMRRRHFGTGGLALTDKVTNPNWLMRYFEKIDWERVLSSLLGLLWQLVLFTVLFAIIRAVGRKLIDRGFTTYAAHSHLSATRVATMHTLSLNAFSYTVIFFYLYAVLTVLGVPVGTLLAGAGVVGIALGLGAQGFVSDVVTGFFIILEGQFDVGDTVTLGAVSGTVTAVGLRTTIVKSADGTVNFIPNRNITIVANKSRSQMQVIIKLPARGDADLDQIRTVLEAVNAKLVPQTPAITAGPDLLGLAPNGDGTFSYQVLIYVKSGEQLPTQRKFLTAYVKALTKAGIPIPTTIYPGQA</sequence>
<dbReference type="InterPro" id="IPR006685">
    <property type="entry name" value="MscS_channel_2nd"/>
</dbReference>
<dbReference type="InterPro" id="IPR045276">
    <property type="entry name" value="YbiO_bact"/>
</dbReference>
<evidence type="ECO:0000259" key="8">
    <source>
        <dbReference type="Pfam" id="PF00924"/>
    </source>
</evidence>
<comment type="caution">
    <text evidence="10">The sequence shown here is derived from an EMBL/GenBank/DDBJ whole genome shotgun (WGS) entry which is preliminary data.</text>
</comment>
<evidence type="ECO:0000256" key="1">
    <source>
        <dbReference type="ARBA" id="ARBA00004651"/>
    </source>
</evidence>
<keyword evidence="6 7" id="KW-0472">Membrane</keyword>
<feature type="transmembrane region" description="Helical" evidence="7">
    <location>
        <begin position="57"/>
        <end position="78"/>
    </location>
</feature>
<evidence type="ECO:0000313" key="10">
    <source>
        <dbReference type="EMBL" id="KRK70323.1"/>
    </source>
</evidence>
<dbReference type="GO" id="GO:0008381">
    <property type="term" value="F:mechanosensitive monoatomic ion channel activity"/>
    <property type="evidence" value="ECO:0007669"/>
    <property type="project" value="InterPro"/>
</dbReference>
<dbReference type="EMBL" id="AZDJ01000032">
    <property type="protein sequence ID" value="KRK70323.1"/>
    <property type="molecule type" value="Genomic_DNA"/>
</dbReference>
<dbReference type="PANTHER" id="PTHR30460:SF0">
    <property type="entry name" value="MODERATE CONDUCTANCE MECHANOSENSITIVE CHANNEL YBIO"/>
    <property type="match status" value="1"/>
</dbReference>
<protein>
    <submittedName>
        <fullName evidence="10">Small-conductance mechanosensitive channel</fullName>
    </submittedName>
</protein>
<dbReference type="PANTHER" id="PTHR30460">
    <property type="entry name" value="MODERATE CONDUCTANCE MECHANOSENSITIVE CHANNEL YBIO"/>
    <property type="match status" value="1"/>
</dbReference>
<dbReference type="STRING" id="1291734.FD02_GL000386"/>
<feature type="transmembrane region" description="Helical" evidence="7">
    <location>
        <begin position="138"/>
        <end position="157"/>
    </location>
</feature>
<dbReference type="Gene3D" id="2.30.30.60">
    <property type="match status" value="1"/>
</dbReference>
<feature type="transmembrane region" description="Helical" evidence="7">
    <location>
        <begin position="110"/>
        <end position="132"/>
    </location>
</feature>
<dbReference type="Pfam" id="PF00924">
    <property type="entry name" value="MS_channel_2nd"/>
    <property type="match status" value="1"/>
</dbReference>
<accession>A0A0R1JMM3</accession>
<evidence type="ECO:0000313" key="11">
    <source>
        <dbReference type="Proteomes" id="UP000051804"/>
    </source>
</evidence>
<dbReference type="InterPro" id="IPR011014">
    <property type="entry name" value="MscS_channel_TM-2"/>
</dbReference>
<dbReference type="InterPro" id="IPR023408">
    <property type="entry name" value="MscS_beta-dom_sf"/>
</dbReference>
<dbReference type="Pfam" id="PF21088">
    <property type="entry name" value="MS_channel_1st"/>
    <property type="match status" value="1"/>
</dbReference>
<gene>
    <name evidence="10" type="ORF">FD02_GL000386</name>
</gene>
<proteinExistence type="inferred from homology"/>
<dbReference type="SUPFAM" id="SSF82861">
    <property type="entry name" value="Mechanosensitive channel protein MscS (YggB), transmembrane region"/>
    <property type="match status" value="1"/>
</dbReference>
<dbReference type="InterPro" id="IPR049142">
    <property type="entry name" value="MS_channel_1st"/>
</dbReference>
<dbReference type="AlphaFoldDB" id="A0A0R1JMM3"/>
<dbReference type="Proteomes" id="UP000051804">
    <property type="component" value="Unassembled WGS sequence"/>
</dbReference>
<feature type="domain" description="Mechanosensitive ion channel MscS" evidence="8">
    <location>
        <begin position="157"/>
        <end position="219"/>
    </location>
</feature>
<dbReference type="GO" id="GO:0005886">
    <property type="term" value="C:plasma membrane"/>
    <property type="evidence" value="ECO:0007669"/>
    <property type="project" value="UniProtKB-SubCell"/>
</dbReference>